<dbReference type="EMBL" id="VJMH01002236">
    <property type="protein sequence ID" value="KAF0709547.1"/>
    <property type="molecule type" value="Genomic_DNA"/>
</dbReference>
<dbReference type="EMBL" id="VJMH01005658">
    <property type="protein sequence ID" value="KAF0693697.1"/>
    <property type="molecule type" value="Genomic_DNA"/>
</dbReference>
<evidence type="ECO:0000313" key="2">
    <source>
        <dbReference type="EMBL" id="KAF0708715.1"/>
    </source>
</evidence>
<dbReference type="EMBL" id="CAADRA010002238">
    <property type="protein sequence ID" value="VFT82901.1"/>
    <property type="molecule type" value="Genomic_DNA"/>
</dbReference>
<evidence type="ECO:0000313" key="6">
    <source>
        <dbReference type="EMBL" id="VFT92173.1"/>
    </source>
</evidence>
<evidence type="ECO:0000313" key="1">
    <source>
        <dbReference type="EMBL" id="KAF0693697.1"/>
    </source>
</evidence>
<sequence>MDVFSRNYSNVKNPLDFLFKREAYTDRTDAQFMLLKTIHVDLEIQLPDILATDGAWHPVMRFTPDFGCSKHFRQLAAQSSAIRPHCEDMLTLIKAYEKLRAQQLRLFKVHRYDPRARFLEDAKGWVLQLATGDCKSEETKKKVLQRMKYLEALHICHGGCFERGNELKFLDLINDLHSILAKHILPIINRELDQATVESDMSAVEFRGRIILYKCVRFLLYVFRNKNAVEDFTIGNLYAPKSDGMKNVARSTSGKMLQHLISNKDFRSVYLGTTDSLDVEDTAMDMFIDRFGNAVVPCDRASTPHAYLTQYNSDLLNCLSENTLVQHVHKAARNDEASLQNAIALPAIAGPPSHSLRDLIRGCQDIVKSTLVLASDLIQCGKAILAEPDAWNQRTVWKMVTFREAYMAHCAMEKEADKMRGPMQRIIDATNRVAPNQEARGLRETTRVWIDRVATTTSNILDTLNALEPQAIHESEDRPQHEPDNTPQHRLQPQSFASRATNISVRQAGVLPIPVCVVPPTESHSNRLVAVKPNNVIHPSTPVKTSDPAIPPLGNHARFFWLPGQEKGYRDTPVLASIATKNQHVKFQNVAVKLNRPTFGDGSKTKPFVYIGATAIDPVSLIPLHHRGSN</sequence>
<name>A0A485KHR7_9STRA</name>
<dbReference type="AlphaFoldDB" id="A0A485KHR7"/>
<evidence type="ECO:0000313" key="7">
    <source>
        <dbReference type="Proteomes" id="UP000332933"/>
    </source>
</evidence>
<protein>
    <submittedName>
        <fullName evidence="6">Aste57867_15366 protein</fullName>
    </submittedName>
    <submittedName>
        <fullName evidence="4">Aste57867_5880 protein</fullName>
    </submittedName>
    <submittedName>
        <fullName evidence="5">Aste57867_6238 protein</fullName>
    </submittedName>
</protein>
<dbReference type="EMBL" id="VJMH01002451">
    <property type="protein sequence ID" value="KAF0708715.1"/>
    <property type="molecule type" value="Genomic_DNA"/>
</dbReference>
<gene>
    <name evidence="5" type="primary">Aste57867_6238</name>
    <name evidence="6" type="synonym">Aste57867_15366</name>
    <name evidence="4" type="synonym">Aste57867_5880</name>
    <name evidence="3" type="ORF">As57867_005866</name>
    <name evidence="2" type="ORF">As57867_006224</name>
    <name evidence="1" type="ORF">As57867_015310</name>
    <name evidence="6" type="ORF">ASTE57867_15366</name>
    <name evidence="4" type="ORF">ASTE57867_5880</name>
    <name evidence="5" type="ORF">ASTE57867_6238</name>
</gene>
<evidence type="ECO:0000313" key="4">
    <source>
        <dbReference type="EMBL" id="VFT82901.1"/>
    </source>
</evidence>
<reference evidence="1" key="2">
    <citation type="submission" date="2019-06" db="EMBL/GenBank/DDBJ databases">
        <title>Genomics analysis of Aphanomyces spp. identifies a new class of oomycete effector associated with host adaptation.</title>
        <authorList>
            <person name="Gaulin E."/>
        </authorList>
    </citation>
    <scope>NUCLEOTIDE SEQUENCE</scope>
    <source>
        <strain evidence="1">CBS 578.67</strain>
    </source>
</reference>
<reference evidence="5 7" key="1">
    <citation type="submission" date="2019-03" db="EMBL/GenBank/DDBJ databases">
        <authorList>
            <person name="Gaulin E."/>
            <person name="Dumas B."/>
        </authorList>
    </citation>
    <scope>NUCLEOTIDE SEQUENCE [LARGE SCALE GENOMIC DNA]</scope>
    <source>
        <strain evidence="5">CBS 568.67</strain>
    </source>
</reference>
<evidence type="ECO:0000313" key="3">
    <source>
        <dbReference type="EMBL" id="KAF0709547.1"/>
    </source>
</evidence>
<proteinExistence type="predicted"/>
<dbReference type="EMBL" id="CAADRA010002453">
    <property type="protein sequence ID" value="VFT83237.1"/>
    <property type="molecule type" value="Genomic_DNA"/>
</dbReference>
<keyword evidence="7" id="KW-1185">Reference proteome</keyword>
<accession>A0A485KHR7</accession>
<dbReference type="Proteomes" id="UP000332933">
    <property type="component" value="Unassembled WGS sequence"/>
</dbReference>
<dbReference type="EMBL" id="CAADRA010005679">
    <property type="protein sequence ID" value="VFT92173.1"/>
    <property type="molecule type" value="Genomic_DNA"/>
</dbReference>
<evidence type="ECO:0000313" key="5">
    <source>
        <dbReference type="EMBL" id="VFT83237.1"/>
    </source>
</evidence>
<organism evidence="5 7">
    <name type="scientific">Aphanomyces stellatus</name>
    <dbReference type="NCBI Taxonomy" id="120398"/>
    <lineage>
        <taxon>Eukaryota</taxon>
        <taxon>Sar</taxon>
        <taxon>Stramenopiles</taxon>
        <taxon>Oomycota</taxon>
        <taxon>Saprolegniomycetes</taxon>
        <taxon>Saprolegniales</taxon>
        <taxon>Verrucalvaceae</taxon>
        <taxon>Aphanomyces</taxon>
    </lineage>
</organism>